<keyword evidence="1" id="KW-0175">Coiled coil</keyword>
<feature type="coiled-coil region" evidence="1">
    <location>
        <begin position="222"/>
        <end position="249"/>
    </location>
</feature>
<reference evidence="3" key="1">
    <citation type="submission" date="2023-07" db="EMBL/GenBank/DDBJ databases">
        <title>draft genome sequence of fig (Ficus carica).</title>
        <authorList>
            <person name="Takahashi T."/>
            <person name="Nishimura K."/>
        </authorList>
    </citation>
    <scope>NUCLEOTIDE SEQUENCE</scope>
</reference>
<protein>
    <submittedName>
        <fullName evidence="3">Uncharacterized protein</fullName>
    </submittedName>
</protein>
<evidence type="ECO:0000256" key="2">
    <source>
        <dbReference type="SAM" id="MobiDB-lite"/>
    </source>
</evidence>
<comment type="caution">
    <text evidence="3">The sequence shown here is derived from an EMBL/GenBank/DDBJ whole genome shotgun (WGS) entry which is preliminary data.</text>
</comment>
<feature type="coiled-coil region" evidence="1">
    <location>
        <begin position="120"/>
        <end position="170"/>
    </location>
</feature>
<organism evidence="3 4">
    <name type="scientific">Ficus carica</name>
    <name type="common">Common fig</name>
    <dbReference type="NCBI Taxonomy" id="3494"/>
    <lineage>
        <taxon>Eukaryota</taxon>
        <taxon>Viridiplantae</taxon>
        <taxon>Streptophyta</taxon>
        <taxon>Embryophyta</taxon>
        <taxon>Tracheophyta</taxon>
        <taxon>Spermatophyta</taxon>
        <taxon>Magnoliopsida</taxon>
        <taxon>eudicotyledons</taxon>
        <taxon>Gunneridae</taxon>
        <taxon>Pentapetalae</taxon>
        <taxon>rosids</taxon>
        <taxon>fabids</taxon>
        <taxon>Rosales</taxon>
        <taxon>Moraceae</taxon>
        <taxon>Ficeae</taxon>
        <taxon>Ficus</taxon>
    </lineage>
</organism>
<evidence type="ECO:0000256" key="1">
    <source>
        <dbReference type="SAM" id="Coils"/>
    </source>
</evidence>
<dbReference type="PANTHER" id="PTHR35468">
    <property type="entry name" value="MYOSIN-LIKE PROTEIN"/>
    <property type="match status" value="1"/>
</dbReference>
<feature type="compositionally biased region" description="Basic residues" evidence="2">
    <location>
        <begin position="29"/>
        <end position="39"/>
    </location>
</feature>
<dbReference type="Proteomes" id="UP001187192">
    <property type="component" value="Unassembled WGS sequence"/>
</dbReference>
<feature type="coiled-coil region" evidence="1">
    <location>
        <begin position="397"/>
        <end position="473"/>
    </location>
</feature>
<evidence type="ECO:0000313" key="3">
    <source>
        <dbReference type="EMBL" id="GMN26274.1"/>
    </source>
</evidence>
<keyword evidence="4" id="KW-1185">Reference proteome</keyword>
<feature type="compositionally biased region" description="Polar residues" evidence="2">
    <location>
        <begin position="48"/>
        <end position="58"/>
    </location>
</feature>
<dbReference type="EMBL" id="BTGU01000001">
    <property type="protein sequence ID" value="GMN26274.1"/>
    <property type="molecule type" value="Genomic_DNA"/>
</dbReference>
<dbReference type="PANTHER" id="PTHR35468:SF1">
    <property type="entry name" value="MYOSIN-LIKE PROTEIN"/>
    <property type="match status" value="1"/>
</dbReference>
<proteinExistence type="predicted"/>
<name>A0AA88D452_FICCA</name>
<evidence type="ECO:0000313" key="4">
    <source>
        <dbReference type="Proteomes" id="UP001187192"/>
    </source>
</evidence>
<feature type="region of interest" description="Disordered" evidence="2">
    <location>
        <begin position="9"/>
        <end position="64"/>
    </location>
</feature>
<accession>A0AA88D452</accession>
<dbReference type="AlphaFoldDB" id="A0AA88D452"/>
<gene>
    <name evidence="3" type="ORF">TIFTF001_001255</name>
</gene>
<sequence>MSVTLGAIAAARRPKWQYPPPPPTPRILHLPRRPRRKVNKNFPGKPASNFSGKSTTPSSRKDRKGKLQTLFGQEGVFAPASVPIVVLGNDSCGDEGRRERVEERESEVMVCGGGGGDRKMAALEEEKWRFQAEMLRAECNLLRMEKEIAVKKLERTRVKLERTLKSAVHSLVSVSSSSLISLFYSFVSRENGRSFSSLRKPNSELNMNRLERKKICEGNNVNVELEKEIQQLTEKLEKLRRNLEVKNLRARRCHNFDKQAARLQRELKMFRSGTSEEICVKKIREMAEISLSVETKPKLNESSFSSDDSNVEILRRKMEGLSNGMLLERMKEECGSMLSTANSSVVSSASTSQRIEFTASSPIQQPHKENEEKVCSGRCKAIVRRIMEQVRAETEQWSQMQEMLRQVREEMEELQASRDFWEDRAFDYDYQMQSLHSSVQEWRQKAILSENRANQLEAQMYFLRKELEWLKKEEKTNETREKLSPRISVDGQREMEKRVLVCRLKENHHDRHVHHADYNQSSCSSKQKEASIDVRRRKTLERLPLQDIGNSCVSLKQHSRAVLNLVPSKTSKNF</sequence>